<protein>
    <submittedName>
        <fullName evidence="2">DUF1801 domain-containing protein</fullName>
    </submittedName>
</protein>
<dbReference type="AlphaFoldDB" id="A0A941ETK0"/>
<sequence>MAQAKKSTKRTAESEGSYAGFSDEEREAMKDHAKELKASSRGGAKAEKAAEEAAAVVEKIAGFDEPDRVLGERIHALVQENAPELAPRLWYGMPAYARDGRIVCHFQPAQKFKTRYATIGFSDAAHLDDGAFWPVGYALTTLSAADEKRIAALIKQAAAG</sequence>
<dbReference type="SUPFAM" id="SSF159888">
    <property type="entry name" value="YdhG-like"/>
    <property type="match status" value="1"/>
</dbReference>
<dbReference type="EMBL" id="JAGSOG010000177">
    <property type="protein sequence ID" value="MBR7837046.1"/>
    <property type="molecule type" value="Genomic_DNA"/>
</dbReference>
<organism evidence="2 3">
    <name type="scientific">Actinospica durhamensis</name>
    <dbReference type="NCBI Taxonomy" id="1508375"/>
    <lineage>
        <taxon>Bacteria</taxon>
        <taxon>Bacillati</taxon>
        <taxon>Actinomycetota</taxon>
        <taxon>Actinomycetes</taxon>
        <taxon>Catenulisporales</taxon>
        <taxon>Actinospicaceae</taxon>
        <taxon>Actinospica</taxon>
    </lineage>
</organism>
<reference evidence="2" key="1">
    <citation type="submission" date="2021-04" db="EMBL/GenBank/DDBJ databases">
        <title>Genome based classification of Actinospica acidithermotolerans sp. nov., an actinobacterium isolated from an Indonesian hot spring.</title>
        <authorList>
            <person name="Kusuma A.B."/>
            <person name="Putra K.E."/>
            <person name="Nafisah S."/>
            <person name="Loh J."/>
            <person name="Nouioui I."/>
            <person name="Goodfellow M."/>
        </authorList>
    </citation>
    <scope>NUCLEOTIDE SEQUENCE</scope>
    <source>
        <strain evidence="2">CSCA 57</strain>
    </source>
</reference>
<feature type="compositionally biased region" description="Basic and acidic residues" evidence="1">
    <location>
        <begin position="27"/>
        <end position="48"/>
    </location>
</feature>
<keyword evidence="3" id="KW-1185">Reference proteome</keyword>
<feature type="region of interest" description="Disordered" evidence="1">
    <location>
        <begin position="1"/>
        <end position="48"/>
    </location>
</feature>
<evidence type="ECO:0000256" key="1">
    <source>
        <dbReference type="SAM" id="MobiDB-lite"/>
    </source>
</evidence>
<evidence type="ECO:0000313" key="3">
    <source>
        <dbReference type="Proteomes" id="UP000675781"/>
    </source>
</evidence>
<comment type="caution">
    <text evidence="2">The sequence shown here is derived from an EMBL/GenBank/DDBJ whole genome shotgun (WGS) entry which is preliminary data.</text>
</comment>
<dbReference type="Gene3D" id="3.90.1150.200">
    <property type="match status" value="1"/>
</dbReference>
<name>A0A941ETK0_9ACTN</name>
<gene>
    <name evidence="2" type="ORF">KDL01_27465</name>
</gene>
<proteinExistence type="predicted"/>
<evidence type="ECO:0000313" key="2">
    <source>
        <dbReference type="EMBL" id="MBR7837046.1"/>
    </source>
</evidence>
<dbReference type="RefSeq" id="WP_212531516.1">
    <property type="nucleotide sequence ID" value="NZ_JAGSOG010000177.1"/>
</dbReference>
<accession>A0A941ETK0</accession>
<dbReference type="Proteomes" id="UP000675781">
    <property type="component" value="Unassembled WGS sequence"/>
</dbReference>